<evidence type="ECO:0000256" key="3">
    <source>
        <dbReference type="ARBA" id="ARBA00022448"/>
    </source>
</evidence>
<evidence type="ECO:0000256" key="5">
    <source>
        <dbReference type="ARBA" id="ARBA00022970"/>
    </source>
</evidence>
<evidence type="ECO:0000313" key="10">
    <source>
        <dbReference type="Proteomes" id="UP001190700"/>
    </source>
</evidence>
<dbReference type="GO" id="GO:0005743">
    <property type="term" value="C:mitochondrial inner membrane"/>
    <property type="evidence" value="ECO:0007669"/>
    <property type="project" value="TreeGrafter"/>
</dbReference>
<keyword evidence="8" id="KW-0472">Membrane</keyword>
<evidence type="ECO:0000256" key="1">
    <source>
        <dbReference type="ARBA" id="ARBA00004225"/>
    </source>
</evidence>
<evidence type="ECO:0000256" key="8">
    <source>
        <dbReference type="ARBA" id="ARBA00023136"/>
    </source>
</evidence>
<evidence type="ECO:0000313" key="9">
    <source>
        <dbReference type="EMBL" id="KAK3265122.1"/>
    </source>
</evidence>
<keyword evidence="6" id="KW-1133">Transmembrane helix</keyword>
<gene>
    <name evidence="9" type="ORF">CYMTET_26179</name>
</gene>
<evidence type="ECO:0008006" key="11">
    <source>
        <dbReference type="Google" id="ProtNLM"/>
    </source>
</evidence>
<keyword evidence="4" id="KW-0812">Transmembrane</keyword>
<dbReference type="AlphaFoldDB" id="A0AAE0FSV1"/>
<dbReference type="GO" id="GO:0006865">
    <property type="term" value="P:amino acid transport"/>
    <property type="evidence" value="ECO:0007669"/>
    <property type="project" value="UniProtKB-KW"/>
</dbReference>
<proteinExistence type="inferred from homology"/>
<dbReference type="GO" id="GO:0015075">
    <property type="term" value="F:monoatomic ion transmembrane transporter activity"/>
    <property type="evidence" value="ECO:0007669"/>
    <property type="project" value="InterPro"/>
</dbReference>
<accession>A0AAE0FSV1</accession>
<dbReference type="Pfam" id="PF03820">
    <property type="entry name" value="SFXNs"/>
    <property type="match status" value="1"/>
</dbReference>
<dbReference type="GO" id="GO:1990542">
    <property type="term" value="P:mitochondrial transmembrane transport"/>
    <property type="evidence" value="ECO:0007669"/>
    <property type="project" value="TreeGrafter"/>
</dbReference>
<reference evidence="9 10" key="1">
    <citation type="journal article" date="2015" name="Genome Biol. Evol.">
        <title>Comparative Genomics of a Bacterivorous Green Alga Reveals Evolutionary Causalities and Consequences of Phago-Mixotrophic Mode of Nutrition.</title>
        <authorList>
            <person name="Burns J.A."/>
            <person name="Paasch A."/>
            <person name="Narechania A."/>
            <person name="Kim E."/>
        </authorList>
    </citation>
    <scope>NUCLEOTIDE SEQUENCE [LARGE SCALE GENOMIC DNA]</scope>
    <source>
        <strain evidence="9 10">PLY_AMNH</strain>
    </source>
</reference>
<name>A0AAE0FSV1_9CHLO</name>
<keyword evidence="5" id="KW-0029">Amino-acid transport</keyword>
<evidence type="ECO:0000256" key="7">
    <source>
        <dbReference type="ARBA" id="ARBA00023128"/>
    </source>
</evidence>
<dbReference type="InterPro" id="IPR004686">
    <property type="entry name" value="Mtc"/>
</dbReference>
<evidence type="ECO:0000256" key="4">
    <source>
        <dbReference type="ARBA" id="ARBA00022692"/>
    </source>
</evidence>
<dbReference type="Proteomes" id="UP001190700">
    <property type="component" value="Unassembled WGS sequence"/>
</dbReference>
<dbReference type="EMBL" id="LGRX02014120">
    <property type="protein sequence ID" value="KAK3265122.1"/>
    <property type="molecule type" value="Genomic_DNA"/>
</dbReference>
<keyword evidence="3" id="KW-0813">Transport</keyword>
<comment type="similarity">
    <text evidence="2">Belongs to the sideroflexin family.</text>
</comment>
<dbReference type="PANTHER" id="PTHR11153:SF6">
    <property type="entry name" value="SIDEROFLEXIN-5"/>
    <property type="match status" value="1"/>
</dbReference>
<comment type="caution">
    <text evidence="9">The sequence shown here is derived from an EMBL/GenBank/DDBJ whole genome shotgun (WGS) entry which is preliminary data.</text>
</comment>
<dbReference type="PANTHER" id="PTHR11153">
    <property type="entry name" value="SIDEROFLEXIN"/>
    <property type="match status" value="1"/>
</dbReference>
<evidence type="ECO:0000256" key="2">
    <source>
        <dbReference type="ARBA" id="ARBA00005974"/>
    </source>
</evidence>
<keyword evidence="10" id="KW-1185">Reference proteome</keyword>
<protein>
    <recommendedName>
        <fullName evidence="11">Sidoreflexin</fullName>
    </recommendedName>
</protein>
<comment type="subcellular location">
    <subcellularLocation>
        <location evidence="1">Mitochondrion membrane</location>
        <topology evidence="1">Multi-pass membrane protein</topology>
    </subcellularLocation>
</comment>
<organism evidence="9 10">
    <name type="scientific">Cymbomonas tetramitiformis</name>
    <dbReference type="NCBI Taxonomy" id="36881"/>
    <lineage>
        <taxon>Eukaryota</taxon>
        <taxon>Viridiplantae</taxon>
        <taxon>Chlorophyta</taxon>
        <taxon>Pyramimonadophyceae</taxon>
        <taxon>Pyramimonadales</taxon>
        <taxon>Pyramimonadaceae</taxon>
        <taxon>Cymbomonas</taxon>
    </lineage>
</organism>
<keyword evidence="7" id="KW-0496">Mitochondrion</keyword>
<evidence type="ECO:0000256" key="6">
    <source>
        <dbReference type="ARBA" id="ARBA00022989"/>
    </source>
</evidence>
<sequence>MGPWNYWPTFDPNGNRYDQNTYFGRYCHFVNLVNPMRLLATDTDLNQAKTLLDGHSKGLKTAATDQQLWEAKELLDMTLHPDTKEKVPAPFRMSAFALVNVPICVGLMTPNPTIAATLFWQWINQSYNVAVNFANRNASNTMKNEEIMRAYGIATATSCSIAVGLGQFVKRSGFLSPGVRNLVQRVVPYTAIAVSSSLNICLMRADEAVNGIDVRNAAGEVIGRSTVAGKEALFQTVFSRAFLVPVAPLLLPPLIMSRLNIRNPRLRFAAELMVINGCIFSALPACIAAFPQVSAIKRTELEPALQAKTTEELLYFNKGL</sequence>